<dbReference type="Proteomes" id="UP000253090">
    <property type="component" value="Unassembled WGS sequence"/>
</dbReference>
<dbReference type="InterPro" id="IPR011006">
    <property type="entry name" value="CheY-like_superfamily"/>
</dbReference>
<dbReference type="AlphaFoldDB" id="A0A369B7D0"/>
<dbReference type="PROSITE" id="PS50110">
    <property type="entry name" value="RESPONSE_REGULATORY"/>
    <property type="match status" value="1"/>
</dbReference>
<dbReference type="RefSeq" id="WP_114498403.1">
    <property type="nucleotide sequence ID" value="NZ_QPJW01000012.1"/>
</dbReference>
<reference evidence="8 9" key="1">
    <citation type="submission" date="2018-07" db="EMBL/GenBank/DDBJ databases">
        <title>Genomic Encyclopedia of Type Strains, Phase III (KMG-III): the genomes of soil and plant-associated and newly described type strains.</title>
        <authorList>
            <person name="Whitman W."/>
        </authorList>
    </citation>
    <scope>NUCLEOTIDE SEQUENCE [LARGE SCALE GENOMIC DNA]</scope>
    <source>
        <strain evidence="8 9">CECT 8333</strain>
    </source>
</reference>
<feature type="modified residue" description="4-aspartylphosphate" evidence="5">
    <location>
        <position position="56"/>
    </location>
</feature>
<dbReference type="InterPro" id="IPR001789">
    <property type="entry name" value="Sig_transdc_resp-reg_receiver"/>
</dbReference>
<evidence type="ECO:0000256" key="2">
    <source>
        <dbReference type="ARBA" id="ARBA00023015"/>
    </source>
</evidence>
<feature type="domain" description="HTH luxR-type" evidence="6">
    <location>
        <begin position="140"/>
        <end position="195"/>
    </location>
</feature>
<dbReference type="PRINTS" id="PR00038">
    <property type="entry name" value="HTHLUXR"/>
</dbReference>
<evidence type="ECO:0000256" key="3">
    <source>
        <dbReference type="ARBA" id="ARBA00023125"/>
    </source>
</evidence>
<evidence type="ECO:0000313" key="9">
    <source>
        <dbReference type="Proteomes" id="UP000253090"/>
    </source>
</evidence>
<dbReference type="PANTHER" id="PTHR43214:SF43">
    <property type="entry name" value="TWO-COMPONENT RESPONSE REGULATOR"/>
    <property type="match status" value="1"/>
</dbReference>
<gene>
    <name evidence="8" type="ORF">DFP94_11276</name>
</gene>
<dbReference type="CDD" id="cd17535">
    <property type="entry name" value="REC_NarL-like"/>
    <property type="match status" value="1"/>
</dbReference>
<dbReference type="Gene3D" id="3.40.50.2300">
    <property type="match status" value="1"/>
</dbReference>
<dbReference type="EMBL" id="QPJW01000012">
    <property type="protein sequence ID" value="RCX16456.1"/>
    <property type="molecule type" value="Genomic_DNA"/>
</dbReference>
<dbReference type="OrthoDB" id="192836at2"/>
<keyword evidence="9" id="KW-1185">Reference proteome</keyword>
<dbReference type="GO" id="GO:0003677">
    <property type="term" value="F:DNA binding"/>
    <property type="evidence" value="ECO:0007669"/>
    <property type="project" value="UniProtKB-KW"/>
</dbReference>
<evidence type="ECO:0000313" key="8">
    <source>
        <dbReference type="EMBL" id="RCX16456.1"/>
    </source>
</evidence>
<dbReference type="SUPFAM" id="SSF46894">
    <property type="entry name" value="C-terminal effector domain of the bipartite response regulators"/>
    <property type="match status" value="1"/>
</dbReference>
<evidence type="ECO:0000259" key="7">
    <source>
        <dbReference type="PROSITE" id="PS50110"/>
    </source>
</evidence>
<dbReference type="InterPro" id="IPR000792">
    <property type="entry name" value="Tscrpt_reg_LuxR_C"/>
</dbReference>
<dbReference type="SMART" id="SM00448">
    <property type="entry name" value="REC"/>
    <property type="match status" value="1"/>
</dbReference>
<dbReference type="Pfam" id="PF08281">
    <property type="entry name" value="Sigma70_r4_2"/>
    <property type="match status" value="1"/>
</dbReference>
<dbReference type="SUPFAM" id="SSF52172">
    <property type="entry name" value="CheY-like"/>
    <property type="match status" value="1"/>
</dbReference>
<protein>
    <submittedName>
        <fullName evidence="8">LuxR family two component transcriptional regulator</fullName>
    </submittedName>
</protein>
<dbReference type="InterPro" id="IPR016032">
    <property type="entry name" value="Sig_transdc_resp-reg_C-effctor"/>
</dbReference>
<evidence type="ECO:0000256" key="1">
    <source>
        <dbReference type="ARBA" id="ARBA00022553"/>
    </source>
</evidence>
<dbReference type="InterPro" id="IPR058245">
    <property type="entry name" value="NreC/VraR/RcsB-like_REC"/>
</dbReference>
<dbReference type="InterPro" id="IPR013249">
    <property type="entry name" value="RNA_pol_sigma70_r4_t2"/>
</dbReference>
<accession>A0A369B7D0</accession>
<feature type="domain" description="Response regulatory" evidence="7">
    <location>
        <begin position="5"/>
        <end position="125"/>
    </location>
</feature>
<dbReference type="GO" id="GO:0006352">
    <property type="term" value="P:DNA-templated transcription initiation"/>
    <property type="evidence" value="ECO:0007669"/>
    <property type="project" value="InterPro"/>
</dbReference>
<keyword evidence="3" id="KW-0238">DNA-binding</keyword>
<evidence type="ECO:0000256" key="5">
    <source>
        <dbReference type="PROSITE-ProRule" id="PRU00169"/>
    </source>
</evidence>
<dbReference type="InterPro" id="IPR039420">
    <property type="entry name" value="WalR-like"/>
</dbReference>
<proteinExistence type="predicted"/>
<name>A0A369B7D0_9BACL</name>
<dbReference type="SMART" id="SM00421">
    <property type="entry name" value="HTH_LUXR"/>
    <property type="match status" value="1"/>
</dbReference>
<dbReference type="GO" id="GO:0000160">
    <property type="term" value="P:phosphorelay signal transduction system"/>
    <property type="evidence" value="ECO:0007669"/>
    <property type="project" value="InterPro"/>
</dbReference>
<dbReference type="Pfam" id="PF00072">
    <property type="entry name" value="Response_reg"/>
    <property type="match status" value="1"/>
</dbReference>
<dbReference type="PANTHER" id="PTHR43214">
    <property type="entry name" value="TWO-COMPONENT RESPONSE REGULATOR"/>
    <property type="match status" value="1"/>
</dbReference>
<comment type="caution">
    <text evidence="8">The sequence shown here is derived from an EMBL/GenBank/DDBJ whole genome shotgun (WGS) entry which is preliminary data.</text>
</comment>
<dbReference type="GO" id="GO:0016987">
    <property type="term" value="F:sigma factor activity"/>
    <property type="evidence" value="ECO:0007669"/>
    <property type="project" value="InterPro"/>
</dbReference>
<keyword evidence="2" id="KW-0805">Transcription regulation</keyword>
<evidence type="ECO:0000256" key="4">
    <source>
        <dbReference type="ARBA" id="ARBA00023163"/>
    </source>
</evidence>
<evidence type="ECO:0000259" key="6">
    <source>
        <dbReference type="PROSITE" id="PS50043"/>
    </source>
</evidence>
<dbReference type="PROSITE" id="PS50043">
    <property type="entry name" value="HTH_LUXR_2"/>
    <property type="match status" value="1"/>
</dbReference>
<sequence length="195" mass="22214">MERIRVMLVEDDSFWREHISGDLADEPDIVVAGVAATKEEAIELASHQDLDVILMDINLTGNNLDGLDAAEQILHQDRNRSVKIIMLTSITEAEVIMKSFRLGAMNYINKSSYRDILHAIREANSGRASIHPDAARAMRSEVQLMELSPTEREVFELRRSGMSKREISERLHKSTNTIKTQLRSIKNKLTHFKMD</sequence>
<keyword evidence="1 5" id="KW-0597">Phosphoprotein</keyword>
<organism evidence="8 9">
    <name type="scientific">Fontibacillus phaseoli</name>
    <dbReference type="NCBI Taxonomy" id="1416533"/>
    <lineage>
        <taxon>Bacteria</taxon>
        <taxon>Bacillati</taxon>
        <taxon>Bacillota</taxon>
        <taxon>Bacilli</taxon>
        <taxon>Bacillales</taxon>
        <taxon>Paenibacillaceae</taxon>
        <taxon>Fontibacillus</taxon>
    </lineage>
</organism>
<keyword evidence="4" id="KW-0804">Transcription</keyword>